<dbReference type="InterPro" id="IPR052158">
    <property type="entry name" value="INH-QAR"/>
</dbReference>
<dbReference type="SUPFAM" id="SSF46689">
    <property type="entry name" value="Homeodomain-like"/>
    <property type="match status" value="2"/>
</dbReference>
<feature type="domain" description="HTH araC/xylS-type" evidence="4">
    <location>
        <begin position="227"/>
        <end position="325"/>
    </location>
</feature>
<reference evidence="6" key="1">
    <citation type="submission" date="2016-05" db="EMBL/GenBank/DDBJ databases">
        <title>Draft genome of Corynebacterium afermentans subsp. afermentans LCDC 88199T.</title>
        <authorList>
            <person name="Bernier A.-M."/>
            <person name="Bernard K."/>
        </authorList>
    </citation>
    <scope>NUCLEOTIDE SEQUENCE [LARGE SCALE GENOMIC DNA]</scope>
    <source>
        <strain evidence="6">NML01-0328</strain>
    </source>
</reference>
<dbReference type="PROSITE" id="PS00041">
    <property type="entry name" value="HTH_ARAC_FAMILY_1"/>
    <property type="match status" value="1"/>
</dbReference>
<evidence type="ECO:0000313" key="6">
    <source>
        <dbReference type="Proteomes" id="UP000078003"/>
    </source>
</evidence>
<dbReference type="AlphaFoldDB" id="A0A1A9RF69"/>
<dbReference type="InterPro" id="IPR002818">
    <property type="entry name" value="DJ-1/PfpI"/>
</dbReference>
<accession>A0A1A9RF69</accession>
<dbReference type="Gene3D" id="1.10.10.60">
    <property type="entry name" value="Homeodomain-like"/>
    <property type="match status" value="1"/>
</dbReference>
<dbReference type="InterPro" id="IPR018060">
    <property type="entry name" value="HTH_AraC"/>
</dbReference>
<dbReference type="InterPro" id="IPR009057">
    <property type="entry name" value="Homeodomain-like_sf"/>
</dbReference>
<dbReference type="RefSeq" id="WP_064104106.1">
    <property type="nucleotide sequence ID" value="NZ_LXSF01000002.1"/>
</dbReference>
<dbReference type="Gene3D" id="3.40.50.880">
    <property type="match status" value="1"/>
</dbReference>
<evidence type="ECO:0000256" key="2">
    <source>
        <dbReference type="ARBA" id="ARBA00023125"/>
    </source>
</evidence>
<dbReference type="CDD" id="cd03137">
    <property type="entry name" value="GATase1_AraC_1"/>
    <property type="match status" value="1"/>
</dbReference>
<evidence type="ECO:0000259" key="4">
    <source>
        <dbReference type="PROSITE" id="PS01124"/>
    </source>
</evidence>
<dbReference type="PANTHER" id="PTHR43130:SF3">
    <property type="entry name" value="HTH-TYPE TRANSCRIPTIONAL REGULATOR RV1931C"/>
    <property type="match status" value="1"/>
</dbReference>
<dbReference type="SMART" id="SM00342">
    <property type="entry name" value="HTH_ARAC"/>
    <property type="match status" value="1"/>
</dbReference>
<organism evidence="5 6">
    <name type="scientific">Eikenella corrodens</name>
    <dbReference type="NCBI Taxonomy" id="539"/>
    <lineage>
        <taxon>Bacteria</taxon>
        <taxon>Pseudomonadati</taxon>
        <taxon>Pseudomonadota</taxon>
        <taxon>Betaproteobacteria</taxon>
        <taxon>Neisseriales</taxon>
        <taxon>Neisseriaceae</taxon>
        <taxon>Eikenella</taxon>
    </lineage>
</organism>
<dbReference type="Proteomes" id="UP000078003">
    <property type="component" value="Unassembled WGS sequence"/>
</dbReference>
<evidence type="ECO:0000256" key="1">
    <source>
        <dbReference type="ARBA" id="ARBA00023015"/>
    </source>
</evidence>
<dbReference type="PANTHER" id="PTHR43130">
    <property type="entry name" value="ARAC-FAMILY TRANSCRIPTIONAL REGULATOR"/>
    <property type="match status" value="1"/>
</dbReference>
<dbReference type="InterPro" id="IPR029062">
    <property type="entry name" value="Class_I_gatase-like"/>
</dbReference>
<evidence type="ECO:0000313" key="5">
    <source>
        <dbReference type="EMBL" id="OAM17250.1"/>
    </source>
</evidence>
<sequence>MSSENERNEFRQNQTAPKIVLYAQSGMNDFVFNIPFSVFQTTYRNHPLFDLKICSDDSKDVITALGASIPVHGGLDLTEEADIIVIAGWRNIEEAPTPELSAYLQKAVQRGAHITALCYGTYALAYTGLLDGRTAATHWLAEDDFVRRFPKIHLDTNRLYAEDGNFLTSAGAAGGLDCCLYLIRKIHGATIANDLARTLVAAPHREGGQAQFIHRPVERRTADDKINHLLDELRQNLATPYRLDDLAKKLAVSRRTFIRHFSQATGMNFGEWLTTERLWQAQDLLENTDLPIERIAEQSGFGSAANLRLQFKTKFKINPNAWRKVFGR</sequence>
<proteinExistence type="predicted"/>
<dbReference type="SUPFAM" id="SSF52317">
    <property type="entry name" value="Class I glutamine amidotransferase-like"/>
    <property type="match status" value="1"/>
</dbReference>
<comment type="caution">
    <text evidence="5">The sequence shown here is derived from an EMBL/GenBank/DDBJ whole genome shotgun (WGS) entry which is preliminary data.</text>
</comment>
<name>A0A1A9RF69_EIKCO</name>
<gene>
    <name evidence="5" type="ORF">A7P85_02550</name>
</gene>
<dbReference type="PROSITE" id="PS01124">
    <property type="entry name" value="HTH_ARAC_FAMILY_2"/>
    <property type="match status" value="1"/>
</dbReference>
<keyword evidence="3" id="KW-0804">Transcription</keyword>
<keyword evidence="1" id="KW-0805">Transcription regulation</keyword>
<dbReference type="GO" id="GO:0003700">
    <property type="term" value="F:DNA-binding transcription factor activity"/>
    <property type="evidence" value="ECO:0007669"/>
    <property type="project" value="InterPro"/>
</dbReference>
<protein>
    <submittedName>
        <fullName evidence="5">AraC family transcriptional regulator</fullName>
    </submittedName>
</protein>
<dbReference type="InterPro" id="IPR018062">
    <property type="entry name" value="HTH_AraC-typ_CS"/>
</dbReference>
<dbReference type="Pfam" id="PF01965">
    <property type="entry name" value="DJ-1_PfpI"/>
    <property type="match status" value="1"/>
</dbReference>
<dbReference type="EMBL" id="LXSF01000002">
    <property type="protein sequence ID" value="OAM17250.1"/>
    <property type="molecule type" value="Genomic_DNA"/>
</dbReference>
<dbReference type="GO" id="GO:0043565">
    <property type="term" value="F:sequence-specific DNA binding"/>
    <property type="evidence" value="ECO:0007669"/>
    <property type="project" value="InterPro"/>
</dbReference>
<keyword evidence="2" id="KW-0238">DNA-binding</keyword>
<dbReference type="Pfam" id="PF12833">
    <property type="entry name" value="HTH_18"/>
    <property type="match status" value="1"/>
</dbReference>
<evidence type="ECO:0000256" key="3">
    <source>
        <dbReference type="ARBA" id="ARBA00023163"/>
    </source>
</evidence>